<dbReference type="Gene3D" id="2.60.120.380">
    <property type="match status" value="1"/>
</dbReference>
<dbReference type="InterPro" id="IPR036966">
    <property type="entry name" value="CBM3_sf"/>
</dbReference>
<dbReference type="Pfam" id="PF00082">
    <property type="entry name" value="Peptidase_S8"/>
    <property type="match status" value="2"/>
</dbReference>
<feature type="domain" description="Peptidase S8/S53" evidence="7">
    <location>
        <begin position="400"/>
        <end position="619"/>
    </location>
</feature>
<evidence type="ECO:0000256" key="2">
    <source>
        <dbReference type="ARBA" id="ARBA00022670"/>
    </source>
</evidence>
<keyword evidence="3 5" id="KW-0378">Hydrolase</keyword>
<proteinExistence type="inferred from homology"/>
<dbReference type="RefSeq" id="WP_078775289.1">
    <property type="nucleotide sequence ID" value="NZ_FUWU01000001.1"/>
</dbReference>
<reference evidence="8 9" key="1">
    <citation type="submission" date="2017-02" db="EMBL/GenBank/DDBJ databases">
        <authorList>
            <person name="Peterson S.W."/>
        </authorList>
    </citation>
    <scope>NUCLEOTIDE SEQUENCE [LARGE SCALE GENOMIC DNA]</scope>
    <source>
        <strain evidence="8 9">ATCC 43854</strain>
    </source>
</reference>
<comment type="similarity">
    <text evidence="1 5">Belongs to the peptidase S8 family.</text>
</comment>
<dbReference type="EMBL" id="FUWU01000001">
    <property type="protein sequence ID" value="SJZ33066.1"/>
    <property type="molecule type" value="Genomic_DNA"/>
</dbReference>
<feature type="region of interest" description="Disordered" evidence="6">
    <location>
        <begin position="432"/>
        <end position="453"/>
    </location>
</feature>
<dbReference type="GO" id="GO:0006508">
    <property type="term" value="P:proteolysis"/>
    <property type="evidence" value="ECO:0007669"/>
    <property type="project" value="UniProtKB-KW"/>
</dbReference>
<evidence type="ECO:0000256" key="5">
    <source>
        <dbReference type="PROSITE-ProRule" id="PRU01240"/>
    </source>
</evidence>
<keyword evidence="2 5" id="KW-0645">Protease</keyword>
<dbReference type="SUPFAM" id="SSF52743">
    <property type="entry name" value="Subtilisin-like"/>
    <property type="match status" value="1"/>
</dbReference>
<dbReference type="PRINTS" id="PR00723">
    <property type="entry name" value="SUBTILISIN"/>
</dbReference>
<gene>
    <name evidence="8" type="ORF">SAMN02745108_00081</name>
</gene>
<evidence type="ECO:0000256" key="4">
    <source>
        <dbReference type="ARBA" id="ARBA00022825"/>
    </source>
</evidence>
<dbReference type="PANTHER" id="PTHR43399:SF4">
    <property type="entry name" value="CELL WALL-ASSOCIATED PROTEASE"/>
    <property type="match status" value="1"/>
</dbReference>
<keyword evidence="4 5" id="KW-0720">Serine protease</keyword>
<dbReference type="STRING" id="28122.SAMN02745108_00081"/>
<evidence type="ECO:0000259" key="7">
    <source>
        <dbReference type="Pfam" id="PF00082"/>
    </source>
</evidence>
<name>A0A1T4JSA8_9BACT</name>
<organism evidence="8 9">
    <name type="scientific">Fibrobacter intestinalis</name>
    <dbReference type="NCBI Taxonomy" id="28122"/>
    <lineage>
        <taxon>Bacteria</taxon>
        <taxon>Pseudomonadati</taxon>
        <taxon>Fibrobacterota</taxon>
        <taxon>Fibrobacteria</taxon>
        <taxon>Fibrobacterales</taxon>
        <taxon>Fibrobacteraceae</taxon>
        <taxon>Fibrobacter</taxon>
    </lineage>
</organism>
<dbReference type="InterPro" id="IPR023828">
    <property type="entry name" value="Peptidase_S8_Ser-AS"/>
</dbReference>
<evidence type="ECO:0000256" key="1">
    <source>
        <dbReference type="ARBA" id="ARBA00011073"/>
    </source>
</evidence>
<dbReference type="InterPro" id="IPR036852">
    <property type="entry name" value="Peptidase_S8/S53_dom_sf"/>
</dbReference>
<dbReference type="Gene3D" id="3.40.50.200">
    <property type="entry name" value="Peptidase S8/S53 domain"/>
    <property type="match status" value="2"/>
</dbReference>
<accession>A0A1T4JSA8</accession>
<feature type="active site" description="Charge relay system" evidence="5">
    <location>
        <position position="409"/>
    </location>
</feature>
<dbReference type="InterPro" id="IPR022398">
    <property type="entry name" value="Peptidase_S8_His-AS"/>
</dbReference>
<evidence type="ECO:0000256" key="3">
    <source>
        <dbReference type="ARBA" id="ARBA00022801"/>
    </source>
</evidence>
<dbReference type="GO" id="GO:0004252">
    <property type="term" value="F:serine-type endopeptidase activity"/>
    <property type="evidence" value="ECO:0007669"/>
    <property type="project" value="UniProtKB-UniRule"/>
</dbReference>
<sequence length="1199" mass="135258">MVKKVGILGILVFLFWGHSFAAVKVVSERHRTEWNWVEYRLHLLNGSESSLINPEVRYFAQNSWLEFCENKQDAVCEKVRYGIVPADSMLTATVDYVSFPFSTAVSTVSNSEFTTFKIRISGIIPPDDSIQIHFRIHRKDWAGWSDEKSFSHQKDAGIFEPNFFISVYSMGGQLLWGVDPVNGKWSADEIWWDFRGKRSVIEKFGGEEESVSGRFWLLKENPLTGKERRLLAEIGVERLNAGPYQGLDLILFKARNPVSKTTLNKIVSGFYNAFDADDTTAVKLKLSAKDLGKDTLKLQVGCWRDVPMSECRNLVEICDGKDARIDRTVVLSDFLLNRIECLERNRDIYRLDVIYEGSPTNNFGRKAVRISGLQNDSVWKAELKKSKPSLEWLQNADYTGEGIIAGVYDKGIDFKHPSFLEDSMGILVPRKAPAKKSSSNSKSDHGTHVAGILGGNGSASEGYRYRGVAPKVRIFSDGGHFFSQIGHVVNHSHIWIENSLEENSSEFNYYGTKNQNADRWIFNDWKDFSDYGDSLSKLVVFAAGNNGVVRQDAGYTYQIGYHSILVDAKNPITVGNYAIVTGIRNTNSSMGPTWDGRIKPDVMAPGSTVQYSFDSSNPFTVYIDYVKFYHKDSLKPFFVLDFSSFVQPSAEMNISTLEVVQDKDALNGFALKYSDFRPDAGESYINWKLSDWGLDSLKVNRDDIIEFRLRTETKNLERPRLGGTVYFCPAEDFNKKNKWNYERRFIEVIWPLSKEYSLARFVWKQSLRPTRFFRFGFAYDQGILSSVPCSEVSEENCYAEDSGTSMAAPFVSGIGALIYQRFAQKTGKPLTQESMRNSTAKAILIHTAEDMIDTVGFARDLAKDIFYTENDGQSHLVKLGKGPDFATGWGKVNGEKALNVLEDFNEKRRTFNRFREFGIENGKEAHWNMAVPVGKENLRVTLAWDDCAGIDGLYTATNFSASKLCNDLNLYLISPSGKFYFPWRIDPLPIEKIDLSGNAVPWSSDTFGIERIKESDMPKAKRYCGKNDAVRDECFDHLNNVEVVDVDNPEQGTWQVVVRGTAVREGNVNGDAQLASIVSDFTLTESSCQIMHPYKAQNHLECEYALGDNLEAFVTFDEKTFVGGGDTITLSDDSGKILGKYAGNALAGKRIRMKSSKLKVELESDNDSSQGYGFEIRRIEKVPFSIAPLFLPAIKSRRR</sequence>
<evidence type="ECO:0000256" key="6">
    <source>
        <dbReference type="SAM" id="MobiDB-lite"/>
    </source>
</evidence>
<dbReference type="Proteomes" id="UP000190449">
    <property type="component" value="Unassembled WGS sequence"/>
</dbReference>
<dbReference type="PROSITE" id="PS51892">
    <property type="entry name" value="SUBTILASE"/>
    <property type="match status" value="1"/>
</dbReference>
<feature type="active site" description="Charge relay system" evidence="5">
    <location>
        <position position="805"/>
    </location>
</feature>
<dbReference type="PANTHER" id="PTHR43399">
    <property type="entry name" value="SUBTILISIN-RELATED"/>
    <property type="match status" value="1"/>
</dbReference>
<dbReference type="PROSITE" id="PS00138">
    <property type="entry name" value="SUBTILASE_SER"/>
    <property type="match status" value="1"/>
</dbReference>
<dbReference type="AlphaFoldDB" id="A0A1T4JSA8"/>
<protein>
    <submittedName>
        <fullName evidence="8">Subtilase family protein</fullName>
    </submittedName>
</protein>
<dbReference type="SUPFAM" id="SSF49384">
    <property type="entry name" value="Carbohydrate-binding domain"/>
    <property type="match status" value="1"/>
</dbReference>
<dbReference type="InterPro" id="IPR051048">
    <property type="entry name" value="Peptidase_S8/S53_subtilisin"/>
</dbReference>
<dbReference type="GO" id="GO:0005975">
    <property type="term" value="P:carbohydrate metabolic process"/>
    <property type="evidence" value="ECO:0007669"/>
    <property type="project" value="InterPro"/>
</dbReference>
<dbReference type="InterPro" id="IPR008965">
    <property type="entry name" value="CBM2/CBM3_carb-bd_dom_sf"/>
</dbReference>
<dbReference type="InterPro" id="IPR008979">
    <property type="entry name" value="Galactose-bd-like_sf"/>
</dbReference>
<dbReference type="Gene3D" id="2.60.40.710">
    <property type="entry name" value="Endoglucanase-like"/>
    <property type="match status" value="1"/>
</dbReference>
<evidence type="ECO:0000313" key="8">
    <source>
        <dbReference type="EMBL" id="SJZ33066.1"/>
    </source>
</evidence>
<feature type="active site" description="Charge relay system" evidence="5">
    <location>
        <position position="445"/>
    </location>
</feature>
<feature type="domain" description="Peptidase S8/S53" evidence="7">
    <location>
        <begin position="788"/>
        <end position="890"/>
    </location>
</feature>
<evidence type="ECO:0000313" key="9">
    <source>
        <dbReference type="Proteomes" id="UP000190449"/>
    </source>
</evidence>
<dbReference type="PROSITE" id="PS00137">
    <property type="entry name" value="SUBTILASE_HIS"/>
    <property type="match status" value="1"/>
</dbReference>
<dbReference type="GO" id="GO:0030248">
    <property type="term" value="F:cellulose binding"/>
    <property type="evidence" value="ECO:0007669"/>
    <property type="project" value="InterPro"/>
</dbReference>
<dbReference type="SUPFAM" id="SSF49785">
    <property type="entry name" value="Galactose-binding domain-like"/>
    <property type="match status" value="1"/>
</dbReference>
<dbReference type="InterPro" id="IPR000209">
    <property type="entry name" value="Peptidase_S8/S53_dom"/>
</dbReference>
<dbReference type="InterPro" id="IPR015500">
    <property type="entry name" value="Peptidase_S8_subtilisin-rel"/>
</dbReference>